<keyword evidence="6" id="KW-0506">mRNA capping</keyword>
<dbReference type="InterPro" id="IPR029063">
    <property type="entry name" value="SAM-dependent_MTases_sf"/>
</dbReference>
<evidence type="ECO:0000256" key="3">
    <source>
        <dbReference type="ARBA" id="ARBA00022679"/>
    </source>
</evidence>
<dbReference type="PANTHER" id="PTHR12189">
    <property type="entry name" value="MRNA GUANINE-7- METHYLTRANSFERASE"/>
    <property type="match status" value="1"/>
</dbReference>
<accession>A0A146KI18</accession>
<name>A0A146KI18_9EUKA</name>
<organism evidence="9">
    <name type="scientific">Trepomonas sp. PC1</name>
    <dbReference type="NCBI Taxonomy" id="1076344"/>
    <lineage>
        <taxon>Eukaryota</taxon>
        <taxon>Metamonada</taxon>
        <taxon>Diplomonadida</taxon>
        <taxon>Hexamitidae</taxon>
        <taxon>Hexamitinae</taxon>
        <taxon>Trepomonas</taxon>
    </lineage>
</organism>
<dbReference type="CDD" id="cd02440">
    <property type="entry name" value="AdoMet_MTases"/>
    <property type="match status" value="1"/>
</dbReference>
<dbReference type="InterPro" id="IPR004971">
    <property type="entry name" value="mRNA_G-N7_MeTrfase_dom"/>
</dbReference>
<evidence type="ECO:0000256" key="5">
    <source>
        <dbReference type="ARBA" id="ARBA00022884"/>
    </source>
</evidence>
<keyword evidence="3 9" id="KW-0808">Transferase</keyword>
<comment type="catalytic activity">
    <reaction evidence="7">
        <text>a 5'-end (5'-triphosphoguanosine)-ribonucleoside in mRNA + S-adenosyl-L-methionine = a 5'-end (N(7)-methyl 5'-triphosphoguanosine)-ribonucleoside in mRNA + S-adenosyl-L-homocysteine</text>
        <dbReference type="Rhea" id="RHEA:67008"/>
        <dbReference type="Rhea" id="RHEA-COMP:17166"/>
        <dbReference type="Rhea" id="RHEA-COMP:17167"/>
        <dbReference type="ChEBI" id="CHEBI:57856"/>
        <dbReference type="ChEBI" id="CHEBI:59789"/>
        <dbReference type="ChEBI" id="CHEBI:156461"/>
        <dbReference type="ChEBI" id="CHEBI:167617"/>
        <dbReference type="EC" id="2.1.1.56"/>
    </reaction>
</comment>
<dbReference type="InterPro" id="IPR039753">
    <property type="entry name" value="RG7MT1"/>
</dbReference>
<keyword evidence="6" id="KW-0507">mRNA processing</keyword>
<dbReference type="Gene3D" id="3.40.50.150">
    <property type="entry name" value="Vaccinia Virus protein VP39"/>
    <property type="match status" value="1"/>
</dbReference>
<dbReference type="GO" id="GO:0004482">
    <property type="term" value="F:mRNA 5'-cap (guanine-N7-)-methyltransferase activity"/>
    <property type="evidence" value="ECO:0007669"/>
    <property type="project" value="UniProtKB-EC"/>
</dbReference>
<dbReference type="GO" id="GO:0005634">
    <property type="term" value="C:nucleus"/>
    <property type="evidence" value="ECO:0007669"/>
    <property type="project" value="TreeGrafter"/>
</dbReference>
<evidence type="ECO:0000256" key="7">
    <source>
        <dbReference type="ARBA" id="ARBA00044712"/>
    </source>
</evidence>
<reference evidence="9" key="1">
    <citation type="submission" date="2015-07" db="EMBL/GenBank/DDBJ databases">
        <title>Adaptation to a free-living lifestyle via gene acquisitions in the diplomonad Trepomonas sp. PC1.</title>
        <authorList>
            <person name="Xu F."/>
            <person name="Jerlstrom-Hultqvist J."/>
            <person name="Kolisko M."/>
            <person name="Simpson A.G.B."/>
            <person name="Roger A.J."/>
            <person name="Svard S.G."/>
            <person name="Andersson J.O."/>
        </authorList>
    </citation>
    <scope>NUCLEOTIDE SEQUENCE</scope>
    <source>
        <strain evidence="9">PC1</strain>
    </source>
</reference>
<evidence type="ECO:0000256" key="6">
    <source>
        <dbReference type="ARBA" id="ARBA00023042"/>
    </source>
</evidence>
<dbReference type="PROSITE" id="PS51562">
    <property type="entry name" value="RNA_CAP0_MT"/>
    <property type="match status" value="1"/>
</dbReference>
<evidence type="ECO:0000313" key="9">
    <source>
        <dbReference type="EMBL" id="JAP95778.1"/>
    </source>
</evidence>
<dbReference type="EC" id="2.1.1.56" evidence="1"/>
<dbReference type="GO" id="GO:0003723">
    <property type="term" value="F:RNA binding"/>
    <property type="evidence" value="ECO:0007669"/>
    <property type="project" value="UniProtKB-KW"/>
</dbReference>
<evidence type="ECO:0000256" key="1">
    <source>
        <dbReference type="ARBA" id="ARBA00011926"/>
    </source>
</evidence>
<dbReference type="EMBL" id="GDID01000828">
    <property type="protein sequence ID" value="JAP95778.1"/>
    <property type="molecule type" value="Transcribed_RNA"/>
</dbReference>
<keyword evidence="2 9" id="KW-0489">Methyltransferase</keyword>
<evidence type="ECO:0000259" key="8">
    <source>
        <dbReference type="PROSITE" id="PS51562"/>
    </source>
</evidence>
<dbReference type="SUPFAM" id="SSF53335">
    <property type="entry name" value="S-adenosyl-L-methionine-dependent methyltransferases"/>
    <property type="match status" value="1"/>
</dbReference>
<dbReference type="Pfam" id="PF03291">
    <property type="entry name" value="mRNA_G-N7_MeTrfase"/>
    <property type="match status" value="1"/>
</dbReference>
<keyword evidence="4" id="KW-0949">S-adenosyl-L-methionine</keyword>
<dbReference type="AlphaFoldDB" id="A0A146KI18"/>
<dbReference type="PANTHER" id="PTHR12189:SF2">
    <property type="entry name" value="MRNA CAP GUANINE-N7 METHYLTRANSFERASE"/>
    <property type="match status" value="1"/>
</dbReference>
<evidence type="ECO:0000256" key="2">
    <source>
        <dbReference type="ARBA" id="ARBA00022603"/>
    </source>
</evidence>
<keyword evidence="5" id="KW-0694">RNA-binding</keyword>
<proteinExistence type="predicted"/>
<feature type="domain" description="MRNA cap 0 methyltransferase" evidence="8">
    <location>
        <begin position="32"/>
        <end position="322"/>
    </location>
</feature>
<sequence length="411" mass="47548">MSSISVSVAAKHVADQYKTVKNAGQGSERLSSKILPIRDYNNWSKTALIQCAFQYVQSQNPKQREMAVLDLCCGKGGDLGKYAKQNTYYYSGVDITAASIAEAIRRYNDILSENTKRRNQMFQADFVLADVSSVPLYKHFDRRFDIISCMFALHYQFRTQMTADNFFSNVKQLLAKNGAFIAVFTSKEAILTRVDGQHHEFGNNIYKIRFPAETNLQMLRHNIYGQGYHFNMEEAVNETMEYLIDMKDLKDICQKHQLTIKHEFPNLETLLSSDAINHKSKNLFSKMMKKTAKFNYLLNKKLKSGQEMNEQHFWDDMDFDKVMQVEDKQIQDIVEFTQIQAEYQDAIRLYKAVVITHQNVGEIPDKGRIQIPIPLQARRFCEVCNLTGEEIDIQQVKLEMGDDGWEPEVIM</sequence>
<evidence type="ECO:0000256" key="4">
    <source>
        <dbReference type="ARBA" id="ARBA00022691"/>
    </source>
</evidence>
<protein>
    <recommendedName>
        <fullName evidence="1">mRNA (guanine-N(7))-methyltransferase</fullName>
        <ecNumber evidence="1">2.1.1.56</ecNumber>
    </recommendedName>
</protein>
<gene>
    <name evidence="9" type="ORF">TPC1_11104</name>
</gene>